<feature type="compositionally biased region" description="Basic and acidic residues" evidence="1">
    <location>
        <begin position="36"/>
        <end position="47"/>
    </location>
</feature>
<reference evidence="2 3" key="1">
    <citation type="submission" date="2018-11" db="EMBL/GenBank/DDBJ databases">
        <authorList>
            <consortium name="Pathogen Informatics"/>
        </authorList>
    </citation>
    <scope>NUCLEOTIDE SEQUENCE [LARGE SCALE GENOMIC DNA]</scope>
    <source>
        <strain>Denwood</strain>
        <strain evidence="3">Zambia</strain>
    </source>
</reference>
<evidence type="ECO:0000313" key="3">
    <source>
        <dbReference type="Proteomes" id="UP000269396"/>
    </source>
</evidence>
<evidence type="ECO:0000313" key="2">
    <source>
        <dbReference type="EMBL" id="VDP69139.1"/>
    </source>
</evidence>
<dbReference type="EMBL" id="UZAL01036099">
    <property type="protein sequence ID" value="VDP69139.1"/>
    <property type="molecule type" value="Genomic_DNA"/>
</dbReference>
<feature type="region of interest" description="Disordered" evidence="1">
    <location>
        <begin position="1"/>
        <end position="103"/>
    </location>
</feature>
<feature type="compositionally biased region" description="Polar residues" evidence="1">
    <location>
        <begin position="1"/>
        <end position="16"/>
    </location>
</feature>
<dbReference type="AlphaFoldDB" id="A0A183PMQ4"/>
<dbReference type="Proteomes" id="UP000269396">
    <property type="component" value="Unassembled WGS sequence"/>
</dbReference>
<evidence type="ECO:0000256" key="1">
    <source>
        <dbReference type="SAM" id="MobiDB-lite"/>
    </source>
</evidence>
<organism evidence="2 3">
    <name type="scientific">Schistosoma mattheei</name>
    <dbReference type="NCBI Taxonomy" id="31246"/>
    <lineage>
        <taxon>Eukaryota</taxon>
        <taxon>Metazoa</taxon>
        <taxon>Spiralia</taxon>
        <taxon>Lophotrochozoa</taxon>
        <taxon>Platyhelminthes</taxon>
        <taxon>Trematoda</taxon>
        <taxon>Digenea</taxon>
        <taxon>Strigeidida</taxon>
        <taxon>Schistosomatoidea</taxon>
        <taxon>Schistosomatidae</taxon>
        <taxon>Schistosoma</taxon>
    </lineage>
</organism>
<protein>
    <submittedName>
        <fullName evidence="2">Uncharacterized protein</fullName>
    </submittedName>
</protein>
<gene>
    <name evidence="2" type="ORF">SMTD_LOCUS15640</name>
</gene>
<proteinExistence type="predicted"/>
<keyword evidence="3" id="KW-1185">Reference proteome</keyword>
<feature type="compositionally biased region" description="Polar residues" evidence="1">
    <location>
        <begin position="94"/>
        <end position="103"/>
    </location>
</feature>
<name>A0A183PMQ4_9TREM</name>
<feature type="compositionally biased region" description="Basic and acidic residues" evidence="1">
    <location>
        <begin position="57"/>
        <end position="93"/>
    </location>
</feature>
<accession>A0A183PMQ4</accession>
<sequence length="103" mass="11931">MQNTSDPLIRHYQQQPIVGKNKPDSSREENQEEALEVDRTHIEESTQLRHTSSPHMESSRPKEEMKTKEHITPRNGDRHEKDDQQLDGTRKEATGQSELENAS</sequence>